<dbReference type="SUPFAM" id="SSF52172">
    <property type="entry name" value="CheY-like"/>
    <property type="match status" value="1"/>
</dbReference>
<evidence type="ECO:0000256" key="7">
    <source>
        <dbReference type="ARBA" id="ARBA00023136"/>
    </source>
</evidence>
<dbReference type="Pfam" id="PF00512">
    <property type="entry name" value="HisKA"/>
    <property type="match status" value="1"/>
</dbReference>
<evidence type="ECO:0000256" key="6">
    <source>
        <dbReference type="ARBA" id="ARBA00023012"/>
    </source>
</evidence>
<feature type="domain" description="Histidine kinase" evidence="10">
    <location>
        <begin position="537"/>
        <end position="755"/>
    </location>
</feature>
<name>A0A1W1IAH2_9BACT</name>
<dbReference type="InterPro" id="IPR001789">
    <property type="entry name" value="Sig_transdc_resp-reg_receiver"/>
</dbReference>
<feature type="modified residue" description="4-aspartylphosphate" evidence="8">
    <location>
        <position position="819"/>
    </location>
</feature>
<evidence type="ECO:0000256" key="1">
    <source>
        <dbReference type="ARBA" id="ARBA00000085"/>
    </source>
</evidence>
<keyword evidence="5" id="KW-0418">Kinase</keyword>
<dbReference type="Pfam" id="PF01590">
    <property type="entry name" value="GAF"/>
    <property type="match status" value="1"/>
</dbReference>
<dbReference type="CDD" id="cd17574">
    <property type="entry name" value="REC_OmpR"/>
    <property type="match status" value="1"/>
</dbReference>
<dbReference type="SUPFAM" id="SSF55781">
    <property type="entry name" value="GAF domain-like"/>
    <property type="match status" value="1"/>
</dbReference>
<sequence>MSIHLLSQDHTILERRTMHFVPFGVDAQGEPIRDVSGIVIRDNVDYLEEWVTRTKGKEAARLAIEELCRLLNGRLRDPSHHVTLDQLRNVWNSYSYEFTSYLREFGRELSEDPAFYRNVGCEKHISPLVQALGRPFSLAQVHRMYPYYAKKFARGLEYSVVTVTDSSAVLRVSLTQRVYEQFGPYRKACAAQICESVKGRLAMVPAMLHRLPPSTVTDRSCIVRGDEHCEWEVRWQPQSSRHVAWHIWGAAAGVLTAAAMRSWAPGVSVGELTLAALLPVFVSGTLINRRLHRQSRHREALIKEQIADVESRHEELREAYLEQEQTRVELRRKISHLTVLHQAGLLFNSMLDREVLLQQVLETLTRDLHFDRAMISFYDQERQVTKDARLVGVSPEVTARARASVIPVSDPESPEGTVLLRGTPLLIGDIRTVWGRLHPSTKQLAMLIGTKAFIVVPLKAKDRILGCLMVDRMQEHCLTLEDLELLVTFAHQAAGALDNASAYRQIEELNVGLEAKVRERTAELEQADRLRSQFLSHVSHELKTPLTSIKGFLQNMLDGLTGPMNEKQQRYLIRVLENSERLIRMIDDLLDQTRIQTGRLELVPEEIDLAHVVSDAVEQLRPLAQAKRHRLEALYPSVPLIVWADRDRLFQIVTNLVQNAVKFTPESGRITVKVTTEPPRAAKISVQDSGPGIPSEFIDKVFDPFFKLKARTETKGLGLGLSIVRMLVELHGGAIEARTGKDAGAEFSVTLPLWSPQDTRVKGAINRTAPVLVVDDDSDIRQYLEDRLRAKGYDVRSESDGLQAMEAVCRETFSGMILDIGLPSIDGMELLKRIRQRDQRVPIVMVTASGGRDTAVRAIGMGAQAYLLKPFHAGELEQVVNTWFGTGEPAR</sequence>
<dbReference type="Pfam" id="PF00072">
    <property type="entry name" value="Response_reg"/>
    <property type="match status" value="1"/>
</dbReference>
<keyword evidence="7" id="KW-0472">Membrane</keyword>
<keyword evidence="6" id="KW-0902">Two-component regulatory system</keyword>
<evidence type="ECO:0000259" key="11">
    <source>
        <dbReference type="PROSITE" id="PS50110"/>
    </source>
</evidence>
<dbReference type="Gene3D" id="3.40.50.2300">
    <property type="match status" value="1"/>
</dbReference>
<evidence type="ECO:0000256" key="5">
    <source>
        <dbReference type="ARBA" id="ARBA00022777"/>
    </source>
</evidence>
<keyword evidence="3 8" id="KW-0597">Phosphoprotein</keyword>
<dbReference type="SMART" id="SM00065">
    <property type="entry name" value="GAF"/>
    <property type="match status" value="1"/>
</dbReference>
<dbReference type="InterPro" id="IPR003018">
    <property type="entry name" value="GAF"/>
</dbReference>
<dbReference type="STRING" id="1325564.NSJP_3596"/>
<dbReference type="AlphaFoldDB" id="A0A1W1IAH2"/>
<organism evidence="12 13">
    <name type="scientific">Nitrospira japonica</name>
    <dbReference type="NCBI Taxonomy" id="1325564"/>
    <lineage>
        <taxon>Bacteria</taxon>
        <taxon>Pseudomonadati</taxon>
        <taxon>Nitrospirota</taxon>
        <taxon>Nitrospiria</taxon>
        <taxon>Nitrospirales</taxon>
        <taxon>Nitrospiraceae</taxon>
        <taxon>Nitrospira</taxon>
    </lineage>
</organism>
<evidence type="ECO:0000256" key="4">
    <source>
        <dbReference type="ARBA" id="ARBA00022679"/>
    </source>
</evidence>
<dbReference type="KEGG" id="nja:NSJP_3596"/>
<dbReference type="InterPro" id="IPR003594">
    <property type="entry name" value="HATPase_dom"/>
</dbReference>
<comment type="catalytic activity">
    <reaction evidence="1">
        <text>ATP + protein L-histidine = ADP + protein N-phospho-L-histidine.</text>
        <dbReference type="EC" id="2.7.13.3"/>
    </reaction>
</comment>
<evidence type="ECO:0000259" key="10">
    <source>
        <dbReference type="PROSITE" id="PS50109"/>
    </source>
</evidence>
<protein>
    <recommendedName>
        <fullName evidence="2">histidine kinase</fullName>
        <ecNumber evidence="2">2.7.13.3</ecNumber>
    </recommendedName>
</protein>
<keyword evidence="13" id="KW-1185">Reference proteome</keyword>
<dbReference type="CDD" id="cd00082">
    <property type="entry name" value="HisKA"/>
    <property type="match status" value="1"/>
</dbReference>
<accession>A0A1W1IAH2</accession>
<dbReference type="SMART" id="SM00387">
    <property type="entry name" value="HATPase_c"/>
    <property type="match status" value="1"/>
</dbReference>
<dbReference type="SMART" id="SM00388">
    <property type="entry name" value="HisKA"/>
    <property type="match status" value="1"/>
</dbReference>
<dbReference type="Proteomes" id="UP000192042">
    <property type="component" value="Chromosome I"/>
</dbReference>
<feature type="domain" description="Response regulatory" evidence="11">
    <location>
        <begin position="770"/>
        <end position="884"/>
    </location>
</feature>
<dbReference type="PANTHER" id="PTHR43547:SF2">
    <property type="entry name" value="HYBRID SIGNAL TRANSDUCTION HISTIDINE KINASE C"/>
    <property type="match status" value="1"/>
</dbReference>
<dbReference type="Gene3D" id="3.30.565.10">
    <property type="entry name" value="Histidine kinase-like ATPase, C-terminal domain"/>
    <property type="match status" value="1"/>
</dbReference>
<dbReference type="FunFam" id="3.30.565.10:FF:000006">
    <property type="entry name" value="Sensor histidine kinase WalK"/>
    <property type="match status" value="1"/>
</dbReference>
<dbReference type="FunFam" id="1.10.287.130:FF:000001">
    <property type="entry name" value="Two-component sensor histidine kinase"/>
    <property type="match status" value="1"/>
</dbReference>
<dbReference type="Gene3D" id="1.10.287.130">
    <property type="match status" value="1"/>
</dbReference>
<dbReference type="RefSeq" id="WP_080887936.1">
    <property type="nucleotide sequence ID" value="NZ_LT828648.1"/>
</dbReference>
<gene>
    <name evidence="12" type="ORF">NSJP_3596</name>
</gene>
<keyword evidence="4" id="KW-0808">Transferase</keyword>
<dbReference type="SMART" id="SM00448">
    <property type="entry name" value="REC"/>
    <property type="match status" value="1"/>
</dbReference>
<dbReference type="Gene3D" id="3.30.450.40">
    <property type="match status" value="1"/>
</dbReference>
<dbReference type="PROSITE" id="PS50110">
    <property type="entry name" value="RESPONSE_REGULATORY"/>
    <property type="match status" value="1"/>
</dbReference>
<dbReference type="SUPFAM" id="SSF55874">
    <property type="entry name" value="ATPase domain of HSP90 chaperone/DNA topoisomerase II/histidine kinase"/>
    <property type="match status" value="1"/>
</dbReference>
<evidence type="ECO:0000256" key="8">
    <source>
        <dbReference type="PROSITE-ProRule" id="PRU00169"/>
    </source>
</evidence>
<dbReference type="OrthoDB" id="500345at2"/>
<dbReference type="InterPro" id="IPR004358">
    <property type="entry name" value="Sig_transdc_His_kin-like_C"/>
</dbReference>
<dbReference type="EC" id="2.7.13.3" evidence="2"/>
<dbReference type="EMBL" id="LT828648">
    <property type="protein sequence ID" value="SLM49763.1"/>
    <property type="molecule type" value="Genomic_DNA"/>
</dbReference>
<dbReference type="InterPro" id="IPR011006">
    <property type="entry name" value="CheY-like_superfamily"/>
</dbReference>
<dbReference type="InterPro" id="IPR036097">
    <property type="entry name" value="HisK_dim/P_sf"/>
</dbReference>
<dbReference type="GO" id="GO:0000155">
    <property type="term" value="F:phosphorelay sensor kinase activity"/>
    <property type="evidence" value="ECO:0007669"/>
    <property type="project" value="InterPro"/>
</dbReference>
<dbReference type="PROSITE" id="PS50109">
    <property type="entry name" value="HIS_KIN"/>
    <property type="match status" value="1"/>
</dbReference>
<keyword evidence="9" id="KW-0175">Coiled coil</keyword>
<feature type="coiled-coil region" evidence="9">
    <location>
        <begin position="299"/>
        <end position="333"/>
    </location>
</feature>
<dbReference type="InterPro" id="IPR029016">
    <property type="entry name" value="GAF-like_dom_sf"/>
</dbReference>
<dbReference type="Pfam" id="PF02518">
    <property type="entry name" value="HATPase_c"/>
    <property type="match status" value="1"/>
</dbReference>
<dbReference type="InterPro" id="IPR003661">
    <property type="entry name" value="HisK_dim/P_dom"/>
</dbReference>
<proteinExistence type="predicted"/>
<dbReference type="PRINTS" id="PR00344">
    <property type="entry name" value="BCTRLSENSOR"/>
</dbReference>
<evidence type="ECO:0000313" key="13">
    <source>
        <dbReference type="Proteomes" id="UP000192042"/>
    </source>
</evidence>
<dbReference type="SUPFAM" id="SSF47384">
    <property type="entry name" value="Homodimeric domain of signal transducing histidine kinase"/>
    <property type="match status" value="1"/>
</dbReference>
<dbReference type="InterPro" id="IPR036890">
    <property type="entry name" value="HATPase_C_sf"/>
</dbReference>
<evidence type="ECO:0000256" key="9">
    <source>
        <dbReference type="SAM" id="Coils"/>
    </source>
</evidence>
<dbReference type="InterPro" id="IPR005467">
    <property type="entry name" value="His_kinase_dom"/>
</dbReference>
<evidence type="ECO:0000256" key="3">
    <source>
        <dbReference type="ARBA" id="ARBA00022553"/>
    </source>
</evidence>
<evidence type="ECO:0000313" key="12">
    <source>
        <dbReference type="EMBL" id="SLM49763.1"/>
    </source>
</evidence>
<reference evidence="12 13" key="1">
    <citation type="submission" date="2017-03" db="EMBL/GenBank/DDBJ databases">
        <authorList>
            <person name="Afonso C.L."/>
            <person name="Miller P.J."/>
            <person name="Scott M.A."/>
            <person name="Spackman E."/>
            <person name="Goraichik I."/>
            <person name="Dimitrov K.M."/>
            <person name="Suarez D.L."/>
            <person name="Swayne D.E."/>
        </authorList>
    </citation>
    <scope>NUCLEOTIDE SEQUENCE [LARGE SCALE GENOMIC DNA]</scope>
    <source>
        <strain evidence="12">Genome sequencing of Nitrospira japonica strain NJ11</strain>
    </source>
</reference>
<evidence type="ECO:0000256" key="2">
    <source>
        <dbReference type="ARBA" id="ARBA00012438"/>
    </source>
</evidence>
<dbReference type="PANTHER" id="PTHR43547">
    <property type="entry name" value="TWO-COMPONENT HISTIDINE KINASE"/>
    <property type="match status" value="1"/>
</dbReference>
<dbReference type="CDD" id="cd00075">
    <property type="entry name" value="HATPase"/>
    <property type="match status" value="1"/>
</dbReference>